<keyword evidence="1" id="KW-1133">Transmembrane helix</keyword>
<evidence type="ECO:0000313" key="2">
    <source>
        <dbReference type="EMBL" id="MBX51054.1"/>
    </source>
</evidence>
<sequence>MRTYAKFLLFCLTSSLIWSILIVLRLLMLMLELPSRLMS</sequence>
<keyword evidence="1" id="KW-0472">Membrane</keyword>
<dbReference type="EMBL" id="GGEC01070570">
    <property type="protein sequence ID" value="MBX51054.1"/>
    <property type="molecule type" value="Transcribed_RNA"/>
</dbReference>
<accession>A0A2P2P8F3</accession>
<proteinExistence type="predicted"/>
<dbReference type="AlphaFoldDB" id="A0A2P2P8F3"/>
<organism evidence="2">
    <name type="scientific">Rhizophora mucronata</name>
    <name type="common">Asiatic mangrove</name>
    <dbReference type="NCBI Taxonomy" id="61149"/>
    <lineage>
        <taxon>Eukaryota</taxon>
        <taxon>Viridiplantae</taxon>
        <taxon>Streptophyta</taxon>
        <taxon>Embryophyta</taxon>
        <taxon>Tracheophyta</taxon>
        <taxon>Spermatophyta</taxon>
        <taxon>Magnoliopsida</taxon>
        <taxon>eudicotyledons</taxon>
        <taxon>Gunneridae</taxon>
        <taxon>Pentapetalae</taxon>
        <taxon>rosids</taxon>
        <taxon>fabids</taxon>
        <taxon>Malpighiales</taxon>
        <taxon>Rhizophoraceae</taxon>
        <taxon>Rhizophora</taxon>
    </lineage>
</organism>
<reference evidence="2" key="1">
    <citation type="submission" date="2018-02" db="EMBL/GenBank/DDBJ databases">
        <title>Rhizophora mucronata_Transcriptome.</title>
        <authorList>
            <person name="Meera S.P."/>
            <person name="Sreeshan A."/>
            <person name="Augustine A."/>
        </authorList>
    </citation>
    <scope>NUCLEOTIDE SEQUENCE</scope>
    <source>
        <tissue evidence="2">Leaf</tissue>
    </source>
</reference>
<name>A0A2P2P8F3_RHIMU</name>
<keyword evidence="1" id="KW-0812">Transmembrane</keyword>
<evidence type="ECO:0000256" key="1">
    <source>
        <dbReference type="SAM" id="Phobius"/>
    </source>
</evidence>
<protein>
    <submittedName>
        <fullName evidence="2">Uncharacterized protein</fullName>
    </submittedName>
</protein>
<feature type="transmembrane region" description="Helical" evidence="1">
    <location>
        <begin position="7"/>
        <end position="31"/>
    </location>
</feature>